<dbReference type="InterPro" id="IPR002083">
    <property type="entry name" value="MATH/TRAF_dom"/>
</dbReference>
<dbReference type="RefSeq" id="XP_047783191.1">
    <property type="nucleotide sequence ID" value="XM_047925557.1"/>
</dbReference>
<feature type="compositionally biased region" description="Polar residues" evidence="1">
    <location>
        <begin position="357"/>
        <end position="369"/>
    </location>
</feature>
<evidence type="ECO:0000313" key="4">
    <source>
        <dbReference type="Proteomes" id="UP000814176"/>
    </source>
</evidence>
<dbReference type="CDD" id="cd00121">
    <property type="entry name" value="MATH"/>
    <property type="match status" value="1"/>
</dbReference>
<feature type="compositionally biased region" description="Polar residues" evidence="1">
    <location>
        <begin position="436"/>
        <end position="465"/>
    </location>
</feature>
<name>A0ABQ8KT54_9APHY</name>
<feature type="compositionally biased region" description="Polar residues" evidence="1">
    <location>
        <begin position="240"/>
        <end position="265"/>
    </location>
</feature>
<proteinExistence type="predicted"/>
<evidence type="ECO:0000256" key="1">
    <source>
        <dbReference type="SAM" id="MobiDB-lite"/>
    </source>
</evidence>
<dbReference type="Gene3D" id="2.60.210.10">
    <property type="entry name" value="Apoptosis, Tumor Necrosis Factor Receptor Associated Protein 2, Chain A"/>
    <property type="match status" value="1"/>
</dbReference>
<evidence type="ECO:0000259" key="2">
    <source>
        <dbReference type="PROSITE" id="PS50144"/>
    </source>
</evidence>
<protein>
    <recommendedName>
        <fullName evidence="2">MATH domain-containing protein</fullName>
    </recommendedName>
</protein>
<accession>A0ABQ8KT54</accession>
<gene>
    <name evidence="3" type="ORF">C8Q71DRAFT_794688</name>
</gene>
<feature type="domain" description="MATH" evidence="2">
    <location>
        <begin position="12"/>
        <end position="151"/>
    </location>
</feature>
<feature type="region of interest" description="Disordered" evidence="1">
    <location>
        <begin position="435"/>
        <end position="465"/>
    </location>
</feature>
<dbReference type="Pfam" id="PF00917">
    <property type="entry name" value="MATH"/>
    <property type="match status" value="1"/>
</dbReference>
<dbReference type="SUPFAM" id="SSF49599">
    <property type="entry name" value="TRAF domain-like"/>
    <property type="match status" value="1"/>
</dbReference>
<dbReference type="InterPro" id="IPR011333">
    <property type="entry name" value="SKP1/BTB/POZ_sf"/>
</dbReference>
<dbReference type="InterPro" id="IPR008974">
    <property type="entry name" value="TRAF-like"/>
</dbReference>
<reference evidence="3 4" key="1">
    <citation type="journal article" date="2021" name="Environ. Microbiol.">
        <title>Gene family expansions and transcriptome signatures uncover fungal adaptations to wood decay.</title>
        <authorList>
            <person name="Hage H."/>
            <person name="Miyauchi S."/>
            <person name="Viragh M."/>
            <person name="Drula E."/>
            <person name="Min B."/>
            <person name="Chaduli D."/>
            <person name="Navarro D."/>
            <person name="Favel A."/>
            <person name="Norest M."/>
            <person name="Lesage-Meessen L."/>
            <person name="Balint B."/>
            <person name="Merenyi Z."/>
            <person name="de Eugenio L."/>
            <person name="Morin E."/>
            <person name="Martinez A.T."/>
            <person name="Baldrian P."/>
            <person name="Stursova M."/>
            <person name="Martinez M.J."/>
            <person name="Novotny C."/>
            <person name="Magnuson J.K."/>
            <person name="Spatafora J.W."/>
            <person name="Maurice S."/>
            <person name="Pangilinan J."/>
            <person name="Andreopoulos W."/>
            <person name="LaButti K."/>
            <person name="Hundley H."/>
            <person name="Na H."/>
            <person name="Kuo A."/>
            <person name="Barry K."/>
            <person name="Lipzen A."/>
            <person name="Henrissat B."/>
            <person name="Riley R."/>
            <person name="Ahrendt S."/>
            <person name="Nagy L.G."/>
            <person name="Grigoriev I.V."/>
            <person name="Martin F."/>
            <person name="Rosso M.N."/>
        </authorList>
    </citation>
    <scope>NUCLEOTIDE SEQUENCE [LARGE SCALE GENOMIC DNA]</scope>
    <source>
        <strain evidence="3 4">CIRM-BRFM 1785</strain>
    </source>
</reference>
<dbReference type="PANTHER" id="PTHR24413">
    <property type="entry name" value="SPECKLE-TYPE POZ PROTEIN"/>
    <property type="match status" value="1"/>
</dbReference>
<feature type="region of interest" description="Disordered" evidence="1">
    <location>
        <begin position="240"/>
        <end position="384"/>
    </location>
</feature>
<evidence type="ECO:0000313" key="3">
    <source>
        <dbReference type="EMBL" id="KAH9841892.1"/>
    </source>
</evidence>
<sequence length="605" mass="67664">MEAATEYQESTTIRLEWNVGNLKNLFDGSKGEAKSKVTKSIKFGGERWQILFYPNSGGVNAEGHSFISLYLSCEPTSEEKENAIDGKWVREGVFKFGFELRNTQKNILFNSKEAHDHSFSHQTQNWGWAQFARRDMVYYLSNSVKQVNAFLVICTITTTPSSPEPAPTISRHLVPKGLLEAMGGLLDDPVYSDIEFILPRQGRSMAPARRIYAARQLLRRVDYFDTMFKSGFAEASFSTLSTDTSHGGSIDANETTEVSQGSGLTMRQFEDSDDEDEDEDDMMVDTDSDLAPANSSVPASVEARPASRSVEDNSSDTLSSWQSDIGEYGQPQLYDQPRQGEDPNTEELRNVRPKLSHPSTPRSVSSMLEQDTRDSAPIPPAAGPAKTHVVIRDAAYATYRAVLYYIYTDTIALAPLSSTFMASSATTPKMVASVPATPTSESQAPAFSQRPNHQQAERSTTIGSATPRSRREWIAQWERNNVTGRPRPCSAKAVYRLADKLDLQELKQRAFQHIVKSLTVGNVAYEVFSTFSAAFEDVRKVQVRFFLDHWNEIRASDGMRNVWQQIRLGRHPGFEEVWPVIALNLEFKPRSVEAAENNEKEGSTL</sequence>
<keyword evidence="4" id="KW-1185">Reference proteome</keyword>
<dbReference type="SUPFAM" id="SSF54695">
    <property type="entry name" value="POZ domain"/>
    <property type="match status" value="1"/>
</dbReference>
<organism evidence="3 4">
    <name type="scientific">Rhodofomes roseus</name>
    <dbReference type="NCBI Taxonomy" id="34475"/>
    <lineage>
        <taxon>Eukaryota</taxon>
        <taxon>Fungi</taxon>
        <taxon>Dikarya</taxon>
        <taxon>Basidiomycota</taxon>
        <taxon>Agaricomycotina</taxon>
        <taxon>Agaricomycetes</taxon>
        <taxon>Polyporales</taxon>
        <taxon>Rhodofomes</taxon>
    </lineage>
</organism>
<dbReference type="Proteomes" id="UP000814176">
    <property type="component" value="Unassembled WGS sequence"/>
</dbReference>
<comment type="caution">
    <text evidence="3">The sequence shown here is derived from an EMBL/GenBank/DDBJ whole genome shotgun (WGS) entry which is preliminary data.</text>
</comment>
<dbReference type="Gene3D" id="3.30.710.10">
    <property type="entry name" value="Potassium Channel Kv1.1, Chain A"/>
    <property type="match status" value="1"/>
</dbReference>
<feature type="compositionally biased region" description="Acidic residues" evidence="1">
    <location>
        <begin position="271"/>
        <end position="288"/>
    </location>
</feature>
<dbReference type="GeneID" id="72006289"/>
<dbReference type="EMBL" id="JADCUA010000003">
    <property type="protein sequence ID" value="KAH9841892.1"/>
    <property type="molecule type" value="Genomic_DNA"/>
</dbReference>
<dbReference type="PROSITE" id="PS50144">
    <property type="entry name" value="MATH"/>
    <property type="match status" value="1"/>
</dbReference>
<feature type="compositionally biased region" description="Basic and acidic residues" evidence="1">
    <location>
        <begin position="338"/>
        <end position="350"/>
    </location>
</feature>